<keyword evidence="1 9" id="KW-0210">Decarboxylase</keyword>
<dbReference type="HAMAP" id="MF_00464">
    <property type="entry name" value="AdoMetDC_1"/>
    <property type="match status" value="1"/>
</dbReference>
<dbReference type="InterPro" id="IPR003826">
    <property type="entry name" value="AdoMetDC_fam_prok"/>
</dbReference>
<feature type="active site" description="Proton donor; for catalytic activity" evidence="9">
    <location>
        <position position="99"/>
    </location>
</feature>
<keyword evidence="2 9" id="KW-0068">Autocatalytic cleavage</keyword>
<dbReference type="PANTHER" id="PTHR33866">
    <property type="entry name" value="S-ADENOSYLMETHIONINE DECARBOXYLASE PROENZYME"/>
    <property type="match status" value="1"/>
</dbReference>
<evidence type="ECO:0000256" key="8">
    <source>
        <dbReference type="ARBA" id="ARBA00023317"/>
    </source>
</evidence>
<comment type="caution">
    <text evidence="10">The sequence shown here is derived from an EMBL/GenBank/DDBJ whole genome shotgun (WGS) entry which is preliminary data.</text>
</comment>
<dbReference type="Proteomes" id="UP000614287">
    <property type="component" value="Unassembled WGS sequence"/>
</dbReference>
<comment type="subunit">
    <text evidence="9">Heterotetramer of two alpha and two beta chains arranged as a dimer of alpha/beta heterodimers.</text>
</comment>
<keyword evidence="3 9" id="KW-0745">Spermidine biosynthesis</keyword>
<dbReference type="GO" id="GO:0008295">
    <property type="term" value="P:spermidine biosynthetic process"/>
    <property type="evidence" value="ECO:0007669"/>
    <property type="project" value="UniProtKB-UniRule"/>
</dbReference>
<keyword evidence="5 9" id="KW-0865">Zymogen</keyword>
<comment type="pathway">
    <text evidence="9">Amine and polyamine biosynthesis; S-adenosylmethioninamine biosynthesis; S-adenosylmethioninamine from S-adenosyl-L-methionine: step 1/1.</text>
</comment>
<accession>A0A8J3G0D2</accession>
<dbReference type="EC" id="4.1.1.50" evidence="9"/>
<dbReference type="SUPFAM" id="SSF56276">
    <property type="entry name" value="S-adenosylmethionine decarboxylase"/>
    <property type="match status" value="1"/>
</dbReference>
<evidence type="ECO:0000256" key="4">
    <source>
        <dbReference type="ARBA" id="ARBA00023115"/>
    </source>
</evidence>
<keyword evidence="11" id="KW-1185">Reference proteome</keyword>
<feature type="active site" description="Schiff-base intermediate with substrate; via pyruvic acid" evidence="9">
    <location>
        <position position="79"/>
    </location>
</feature>
<dbReference type="AlphaFoldDB" id="A0A8J3G0D2"/>
<protein>
    <recommendedName>
        <fullName evidence="9">S-adenosylmethionine decarboxylase proenzyme</fullName>
        <shortName evidence="9">AdoMetDC</shortName>
        <shortName evidence="9">SAMDC</shortName>
        <ecNumber evidence="9">4.1.1.50</ecNumber>
    </recommendedName>
    <component>
        <recommendedName>
            <fullName evidence="9">S-adenosylmethionine decarboxylase beta chain</fullName>
        </recommendedName>
    </component>
    <component>
        <recommendedName>
            <fullName evidence="9">S-adenosylmethionine decarboxylase alpha chain</fullName>
        </recommendedName>
    </component>
</protein>
<dbReference type="GO" id="GO:0004014">
    <property type="term" value="F:adenosylmethionine decarboxylase activity"/>
    <property type="evidence" value="ECO:0007669"/>
    <property type="project" value="UniProtKB-UniRule"/>
</dbReference>
<keyword evidence="9" id="KW-0949">S-adenosyl-L-methionine</keyword>
<organism evidence="10 11">
    <name type="scientific">Formosimonas limnophila</name>
    <dbReference type="NCBI Taxonomy" id="1384487"/>
    <lineage>
        <taxon>Bacteria</taxon>
        <taxon>Pseudomonadati</taxon>
        <taxon>Pseudomonadota</taxon>
        <taxon>Betaproteobacteria</taxon>
        <taxon>Burkholderiales</taxon>
        <taxon>Burkholderiaceae</taxon>
        <taxon>Formosimonas</taxon>
    </lineage>
</organism>
<feature type="modified residue" description="Pyruvic acid (Ser); by autocatalysis" evidence="9">
    <location>
        <position position="79"/>
    </location>
</feature>
<keyword evidence="8 9" id="KW-0670">Pyruvate</keyword>
<feature type="chain" id="PRO_5035349416" description="S-adenosylmethionine decarboxylase beta chain" evidence="9">
    <location>
        <begin position="1"/>
        <end position="78"/>
    </location>
</feature>
<comment type="function">
    <text evidence="9">Catalyzes the decarboxylation of S-adenosylmethionine to S-adenosylmethioninamine (dcAdoMet), the propylamine donor required for the synthesis of the polyamines spermine and spermidine from the diamine putrescine.</text>
</comment>
<name>A0A8J3G0D2_9BURK</name>
<dbReference type="InterPro" id="IPR017716">
    <property type="entry name" value="S-AdoMet_deCOase_pro-enz"/>
</dbReference>
<proteinExistence type="inferred from homology"/>
<sequence>MGQLGQWSQMMHTSTHAATGQHLLLDLYGCDAALLSSLEQLTLLIKNAAHRANATIINSHFHHFGHQLGVTGVLLLKESHMSIHTWPEHGYAAIDIFMCGDAEVDQAKTYLLAAFKPDQHTSQKINRGLYSNVFPPVPA</sequence>
<reference evidence="10" key="1">
    <citation type="journal article" date="2014" name="Int. J. Syst. Evol. Microbiol.">
        <title>Complete genome sequence of Corynebacterium casei LMG S-19264T (=DSM 44701T), isolated from a smear-ripened cheese.</title>
        <authorList>
            <consortium name="US DOE Joint Genome Institute (JGI-PGF)"/>
            <person name="Walter F."/>
            <person name="Albersmeier A."/>
            <person name="Kalinowski J."/>
            <person name="Ruckert C."/>
        </authorList>
    </citation>
    <scope>NUCLEOTIDE SEQUENCE</scope>
    <source>
        <strain evidence="10">KCTC 32501</strain>
    </source>
</reference>
<comment type="cofactor">
    <cofactor evidence="9">
        <name>pyruvate</name>
        <dbReference type="ChEBI" id="CHEBI:15361"/>
    </cofactor>
    <text evidence="9">Binds 1 pyruvoyl group covalently per subunit.</text>
</comment>
<comment type="similarity">
    <text evidence="9">Belongs to the prokaryotic AdoMetDC family. Type 1 subfamily.</text>
</comment>
<evidence type="ECO:0000256" key="5">
    <source>
        <dbReference type="ARBA" id="ARBA00023145"/>
    </source>
</evidence>
<evidence type="ECO:0000256" key="7">
    <source>
        <dbReference type="ARBA" id="ARBA00023270"/>
    </source>
</evidence>
<dbReference type="InterPro" id="IPR016067">
    <property type="entry name" value="S-AdoMet_deCO2ase_core"/>
</dbReference>
<evidence type="ECO:0000256" key="2">
    <source>
        <dbReference type="ARBA" id="ARBA00022813"/>
    </source>
</evidence>
<dbReference type="UniPathway" id="UPA00331">
    <property type="reaction ID" value="UER00451"/>
</dbReference>
<feature type="chain" id="PRO_5035349415" description="S-adenosylmethionine decarboxylase alpha chain" evidence="9">
    <location>
        <begin position="79"/>
        <end position="139"/>
    </location>
</feature>
<evidence type="ECO:0000256" key="6">
    <source>
        <dbReference type="ARBA" id="ARBA00023239"/>
    </source>
</evidence>
<evidence type="ECO:0000256" key="1">
    <source>
        <dbReference type="ARBA" id="ARBA00022793"/>
    </source>
</evidence>
<keyword evidence="6 9" id="KW-0456">Lyase</keyword>
<evidence type="ECO:0000313" key="11">
    <source>
        <dbReference type="Proteomes" id="UP000614287"/>
    </source>
</evidence>
<keyword evidence="4 9" id="KW-0620">Polyamine biosynthesis</keyword>
<feature type="site" description="Cleavage (non-hydrolytic); by autolysis" evidence="9">
    <location>
        <begin position="78"/>
        <end position="79"/>
    </location>
</feature>
<gene>
    <name evidence="9" type="primary">speH</name>
    <name evidence="10" type="ORF">GCM10009007_06480</name>
</gene>
<feature type="active site" description="Proton acceptor; for processing activity" evidence="9">
    <location>
        <position position="84"/>
    </location>
</feature>
<comment type="PTM">
    <text evidence="9">Is synthesized initially as an inactive proenzyme. Formation of the active enzyme involves a self-maturation process in which the active site pyruvoyl group is generated from an internal serine residue via an autocatalytic post-translational modification. Two non-identical subunits are generated from the proenzyme in this reaction, and the pyruvate is formed at the N-terminus of the alpha chain, which is derived from the carboxyl end of the proenzyme. The post-translation cleavage follows an unusual pathway, termed non-hydrolytic serinolysis, in which the side chain hydroxyl group of the serine supplies its oxygen atom to form the C-terminus of the beta chain, while the remainder of the serine residue undergoes an oxidative deamination to produce ammonia and the pyruvoyl group blocking the N-terminus of the alpha chain.</text>
</comment>
<dbReference type="Gene3D" id="3.60.90.10">
    <property type="entry name" value="S-adenosylmethionine decarboxylase"/>
    <property type="match status" value="1"/>
</dbReference>
<dbReference type="GO" id="GO:0005829">
    <property type="term" value="C:cytosol"/>
    <property type="evidence" value="ECO:0007669"/>
    <property type="project" value="TreeGrafter"/>
</dbReference>
<comment type="catalytic activity">
    <reaction evidence="9">
        <text>S-adenosyl-L-methionine + H(+) = S-adenosyl 3-(methylsulfanyl)propylamine + CO2</text>
        <dbReference type="Rhea" id="RHEA:15981"/>
        <dbReference type="ChEBI" id="CHEBI:15378"/>
        <dbReference type="ChEBI" id="CHEBI:16526"/>
        <dbReference type="ChEBI" id="CHEBI:57443"/>
        <dbReference type="ChEBI" id="CHEBI:59789"/>
        <dbReference type="EC" id="4.1.1.50"/>
    </reaction>
</comment>
<evidence type="ECO:0000256" key="3">
    <source>
        <dbReference type="ARBA" id="ARBA00023066"/>
    </source>
</evidence>
<dbReference type="NCBIfam" id="TIGR03330">
    <property type="entry name" value="SAM_DCase_Bsu"/>
    <property type="match status" value="1"/>
</dbReference>
<evidence type="ECO:0000256" key="9">
    <source>
        <dbReference type="HAMAP-Rule" id="MF_00464"/>
    </source>
</evidence>
<dbReference type="EMBL" id="BMZG01000003">
    <property type="protein sequence ID" value="GHA68450.1"/>
    <property type="molecule type" value="Genomic_DNA"/>
</dbReference>
<dbReference type="Pfam" id="PF02675">
    <property type="entry name" value="AdoMet_dc"/>
    <property type="match status" value="1"/>
</dbReference>
<dbReference type="PANTHER" id="PTHR33866:SF2">
    <property type="entry name" value="S-ADENOSYLMETHIONINE DECARBOXYLASE PROENZYME"/>
    <property type="match status" value="1"/>
</dbReference>
<keyword evidence="7 9" id="KW-0704">Schiff base</keyword>
<evidence type="ECO:0000313" key="10">
    <source>
        <dbReference type="EMBL" id="GHA68450.1"/>
    </source>
</evidence>
<reference evidence="10" key="2">
    <citation type="submission" date="2020-09" db="EMBL/GenBank/DDBJ databases">
        <authorList>
            <person name="Sun Q."/>
            <person name="Kim S."/>
        </authorList>
    </citation>
    <scope>NUCLEOTIDE SEQUENCE</scope>
    <source>
        <strain evidence="10">KCTC 32501</strain>
    </source>
</reference>